<name>A0A146JZ45_9EUKA</name>
<reference evidence="1" key="1">
    <citation type="submission" date="2015-07" db="EMBL/GenBank/DDBJ databases">
        <title>Adaptation to a free-living lifestyle via gene acquisitions in the diplomonad Trepomonas sp. PC1.</title>
        <authorList>
            <person name="Xu F."/>
            <person name="Jerlstrom-Hultqvist J."/>
            <person name="Kolisko M."/>
            <person name="Simpson A.G.B."/>
            <person name="Roger A.J."/>
            <person name="Svard S.G."/>
            <person name="Andersson J.O."/>
        </authorList>
    </citation>
    <scope>NUCLEOTIDE SEQUENCE</scope>
    <source>
        <strain evidence="1">PC1</strain>
    </source>
</reference>
<sequence>TFKLEKETNKLFIYQQDFDESLIDECDILNVECIIAPNFKELTDQFSIFKRLMYLILPNVETFNYRACADQPQLISVFAPKSQKFDKFSISYNYSLRYLLTSNKTLFCTDSIYSVNLQTLKIFQAEKEAISECFVNKTQIFGDSKIAKCQNCNNFSVKIQDESVDLLSRHIFDLQDIQNAIFYKPQSDLTKFELGNVVKTCSMYKNDTNDDVVTEDIEFHDNVLTIQSYSLSIAQMQLIQGIQGDICEIVAPNLLSLLMFDDFRFGFVKSLTAPMLQKTGVKVDFVGQKLKFEGKSGFSEFNRQNRTLKSDLRAQKAEKRSKLKIIPILEEKLQKIAGLADLGFGCE</sequence>
<evidence type="ECO:0008006" key="2">
    <source>
        <dbReference type="Google" id="ProtNLM"/>
    </source>
</evidence>
<dbReference type="AlphaFoldDB" id="A0A146JZ45"/>
<organism evidence="1">
    <name type="scientific">Trepomonas sp. PC1</name>
    <dbReference type="NCBI Taxonomy" id="1076344"/>
    <lineage>
        <taxon>Eukaryota</taxon>
        <taxon>Metamonada</taxon>
        <taxon>Diplomonadida</taxon>
        <taxon>Hexamitidae</taxon>
        <taxon>Hexamitinae</taxon>
        <taxon>Trepomonas</taxon>
    </lineage>
</organism>
<accession>A0A146JZ45</accession>
<dbReference type="EMBL" id="GDID01007611">
    <property type="protein sequence ID" value="JAP88995.1"/>
    <property type="molecule type" value="Transcribed_RNA"/>
</dbReference>
<feature type="non-terminal residue" evidence="1">
    <location>
        <position position="1"/>
    </location>
</feature>
<proteinExistence type="predicted"/>
<evidence type="ECO:0000313" key="1">
    <source>
        <dbReference type="EMBL" id="JAP88995.1"/>
    </source>
</evidence>
<protein>
    <recommendedName>
        <fullName evidence="2">Leucine rich repeats-containing protein</fullName>
    </recommendedName>
</protein>
<gene>
    <name evidence="1" type="ORF">TPC1_31510</name>
</gene>